<organism evidence="17">
    <name type="scientific">Salvia splendens</name>
    <name type="common">Scarlet sage</name>
    <dbReference type="NCBI Taxonomy" id="180675"/>
    <lineage>
        <taxon>Eukaryota</taxon>
        <taxon>Viridiplantae</taxon>
        <taxon>Streptophyta</taxon>
        <taxon>Embryophyta</taxon>
        <taxon>Tracheophyta</taxon>
        <taxon>Spermatophyta</taxon>
        <taxon>Magnoliopsida</taxon>
        <taxon>eudicotyledons</taxon>
        <taxon>Gunneridae</taxon>
        <taxon>Pentapetalae</taxon>
        <taxon>asterids</taxon>
        <taxon>lamiids</taxon>
        <taxon>Lamiales</taxon>
        <taxon>Lamiaceae</taxon>
        <taxon>Nepetoideae</taxon>
        <taxon>Mentheae</taxon>
        <taxon>Salviinae</taxon>
        <taxon>Salvia</taxon>
        <taxon>Salvia subgen. Calosphace</taxon>
        <taxon>core Calosphace</taxon>
    </lineage>
</organism>
<evidence type="ECO:0000256" key="6">
    <source>
        <dbReference type="ARBA" id="ARBA00022525"/>
    </source>
</evidence>
<dbReference type="InterPro" id="IPR045087">
    <property type="entry name" value="Cu-oxidase_fam"/>
</dbReference>
<proteinExistence type="inferred from homology"/>
<dbReference type="Pfam" id="PF07731">
    <property type="entry name" value="Cu-oxidase_2"/>
    <property type="match status" value="1"/>
</dbReference>
<evidence type="ECO:0000256" key="2">
    <source>
        <dbReference type="ARBA" id="ARBA00004271"/>
    </source>
</evidence>
<evidence type="ECO:0000256" key="13">
    <source>
        <dbReference type="RuleBase" id="RU361119"/>
    </source>
</evidence>
<comment type="function">
    <text evidence="13">Lignin degradation and detoxification of lignin-derived products.</text>
</comment>
<dbReference type="InterPro" id="IPR034285">
    <property type="entry name" value="CuRO_2_LCC"/>
</dbReference>
<keyword evidence="6 13" id="KW-0964">Secreted</keyword>
<dbReference type="GO" id="GO:0048046">
    <property type="term" value="C:apoplast"/>
    <property type="evidence" value="ECO:0007669"/>
    <property type="project" value="UniProtKB-SubCell"/>
</dbReference>
<dbReference type="GO" id="GO:0046274">
    <property type="term" value="P:lignin catabolic process"/>
    <property type="evidence" value="ECO:0007669"/>
    <property type="project" value="UniProtKB-KW"/>
</dbReference>
<evidence type="ECO:0000256" key="7">
    <source>
        <dbReference type="ARBA" id="ARBA00022723"/>
    </source>
</evidence>
<comment type="subcellular location">
    <subcellularLocation>
        <location evidence="2 13">Secreted</location>
        <location evidence="2 13">Extracellular space</location>
        <location evidence="2 13">Apoplast</location>
    </subcellularLocation>
</comment>
<dbReference type="PROSITE" id="PS00079">
    <property type="entry name" value="MULTICOPPER_OXIDASE1"/>
    <property type="match status" value="1"/>
</dbReference>
<dbReference type="PANTHER" id="PTHR11709">
    <property type="entry name" value="MULTI-COPPER OXIDASE"/>
    <property type="match status" value="1"/>
</dbReference>
<dbReference type="CDD" id="cd13897">
    <property type="entry name" value="CuRO_3_LCC_plant"/>
    <property type="match status" value="1"/>
</dbReference>
<keyword evidence="7 13" id="KW-0479">Metal-binding</keyword>
<keyword evidence="11" id="KW-0325">Glycoprotein</keyword>
<keyword evidence="9 13" id="KW-0560">Oxidoreductase</keyword>
<dbReference type="GO" id="GO:0052716">
    <property type="term" value="F:hydroquinone:oxygen oxidoreductase activity"/>
    <property type="evidence" value="ECO:0007669"/>
    <property type="project" value="UniProtKB-EC"/>
</dbReference>
<dbReference type="NCBIfam" id="TIGR03389">
    <property type="entry name" value="laccase"/>
    <property type="match status" value="1"/>
</dbReference>
<evidence type="ECO:0000256" key="9">
    <source>
        <dbReference type="ARBA" id="ARBA00023002"/>
    </source>
</evidence>
<dbReference type="InterPro" id="IPR001117">
    <property type="entry name" value="Cu-oxidase_2nd"/>
</dbReference>
<dbReference type="CDD" id="cd13875">
    <property type="entry name" value="CuRO_2_LCC_plant"/>
    <property type="match status" value="1"/>
</dbReference>
<dbReference type="Proteomes" id="UP000298416">
    <property type="component" value="Unassembled WGS sequence"/>
</dbReference>
<keyword evidence="18" id="KW-1185">Reference proteome</keyword>
<comment type="caution">
    <text evidence="17">The sequence shown here is derived from an EMBL/GenBank/DDBJ whole genome shotgun (WGS) entry which is preliminary data.</text>
</comment>
<accession>A0A8X8YTU5</accession>
<evidence type="ECO:0000256" key="8">
    <source>
        <dbReference type="ARBA" id="ARBA00022737"/>
    </source>
</evidence>
<keyword evidence="10 13" id="KW-0186">Copper</keyword>
<dbReference type="InterPro" id="IPR034289">
    <property type="entry name" value="CuRO_3_LCC"/>
</dbReference>
<dbReference type="InterPro" id="IPR002355">
    <property type="entry name" value="Cu_oxidase_Cu_BS"/>
</dbReference>
<feature type="domain" description="Plastocyanin-like" evidence="15">
    <location>
        <begin position="437"/>
        <end position="572"/>
    </location>
</feature>
<evidence type="ECO:0000313" key="18">
    <source>
        <dbReference type="Proteomes" id="UP000298416"/>
    </source>
</evidence>
<dbReference type="InterPro" id="IPR034288">
    <property type="entry name" value="CuRO_1_LCC"/>
</dbReference>
<dbReference type="GO" id="GO:0005507">
    <property type="term" value="F:copper ion binding"/>
    <property type="evidence" value="ECO:0007669"/>
    <property type="project" value="InterPro"/>
</dbReference>
<dbReference type="InterPro" id="IPR033138">
    <property type="entry name" value="Cu_oxidase_CS"/>
</dbReference>
<dbReference type="EMBL" id="PNBA02000001">
    <property type="protein sequence ID" value="KAG6438199.1"/>
    <property type="molecule type" value="Genomic_DNA"/>
</dbReference>
<evidence type="ECO:0000256" key="11">
    <source>
        <dbReference type="ARBA" id="ARBA00023180"/>
    </source>
</evidence>
<sequence>MVGKYGAKTYVNKFIAQGRSNIVLLSLKTMKILHFLAIFLLCGVISSHAKTHHQTYVVTDTPYSRLCSNKSILTVNGKFPGPTIRVTEGDTIAIVVVNRAKENITIHWHGVKQPRYPWSDGPEYITQCPIRPGTNFSQKIVLSDEIGTMWWHAHSDWSRATVHGALIVYPRIKDDYPFPVPDEEVPIIIGEWWKSDIFAVLNEFLANGGGPNSSDAYMLNGQPGDLYPCSKKDTFKLTVEHGKRYLIRMVNAVMDNIMFFRIAGHNVTIVGSDGAYLKPFTSNYIAISPGQTIDFLFVADQNPSHYYMASRAYAVAGAFSNTTTTARVEYAGNYTPPASPELPILPNFTDTAASVNFTARFRSLAYKNHPINVPLDVTTNLLFTLSINTRNCPNSDCEGPNGNRLLASVNNITWQSPGIAILQAYYESVNGVYEDNFPSNPPFPFNYTAAVVPQDLWEPQNGTRVRMLDFNATVELVFQGTSTARSPLDHPMHLHGHSFYVVGWGYGNFNSTRDPPNYNLIDPPLQNTIAVPRAGWTAIRFVANNPGVWLMHCHFERHISWGMEMTFITRNGKGPNDKMLPPPSDFPMC</sequence>
<dbReference type="PANTHER" id="PTHR11709:SF443">
    <property type="entry name" value="LACCASE-15"/>
    <property type="match status" value="1"/>
</dbReference>
<reference evidence="17" key="1">
    <citation type="submission" date="2018-01" db="EMBL/GenBank/DDBJ databases">
        <authorList>
            <person name="Mao J.F."/>
        </authorList>
    </citation>
    <scope>NUCLEOTIDE SEQUENCE</scope>
    <source>
        <strain evidence="17">Huo1</strain>
        <tissue evidence="17">Leaf</tissue>
    </source>
</reference>
<name>A0A8X8YTU5_SALSN</name>
<evidence type="ECO:0000256" key="3">
    <source>
        <dbReference type="ARBA" id="ARBA00010609"/>
    </source>
</evidence>
<comment type="cofactor">
    <cofactor evidence="13">
        <name>Cu cation</name>
        <dbReference type="ChEBI" id="CHEBI:23378"/>
    </cofactor>
    <text evidence="13">Binds 4 Cu cations per monomer.</text>
</comment>
<evidence type="ECO:0000256" key="1">
    <source>
        <dbReference type="ARBA" id="ARBA00000349"/>
    </source>
</evidence>
<dbReference type="InterPro" id="IPR017761">
    <property type="entry name" value="Laccase"/>
</dbReference>
<dbReference type="Pfam" id="PF00394">
    <property type="entry name" value="Cu-oxidase"/>
    <property type="match status" value="1"/>
</dbReference>
<keyword evidence="5 13" id="KW-0052">Apoplast</keyword>
<protein>
    <recommendedName>
        <fullName evidence="4 13">Laccase</fullName>
        <ecNumber evidence="4 13">1.10.3.2</ecNumber>
    </recommendedName>
    <alternativeName>
        <fullName evidence="13">Benzenediol:oxygen oxidoreductase</fullName>
    </alternativeName>
    <alternativeName>
        <fullName evidence="13">Diphenol oxidase</fullName>
    </alternativeName>
    <alternativeName>
        <fullName evidence="13">Urishiol oxidase</fullName>
    </alternativeName>
</protein>
<reference evidence="17" key="2">
    <citation type="submission" date="2020-08" db="EMBL/GenBank/DDBJ databases">
        <title>Plant Genome Project.</title>
        <authorList>
            <person name="Zhang R.-G."/>
        </authorList>
    </citation>
    <scope>NUCLEOTIDE SEQUENCE</scope>
    <source>
        <strain evidence="17">Huo1</strain>
        <tissue evidence="17">Leaf</tissue>
    </source>
</reference>
<evidence type="ECO:0000256" key="12">
    <source>
        <dbReference type="ARBA" id="ARBA00023185"/>
    </source>
</evidence>
<keyword evidence="8 13" id="KW-0677">Repeat</keyword>
<dbReference type="InterPro" id="IPR008972">
    <property type="entry name" value="Cupredoxin"/>
</dbReference>
<evidence type="ECO:0000259" key="14">
    <source>
        <dbReference type="Pfam" id="PF00394"/>
    </source>
</evidence>
<dbReference type="EC" id="1.10.3.2" evidence="4 13"/>
<dbReference type="AlphaFoldDB" id="A0A8X8YTU5"/>
<dbReference type="CDD" id="cd13849">
    <property type="entry name" value="CuRO_1_LCC_plant"/>
    <property type="match status" value="1"/>
</dbReference>
<dbReference type="InterPro" id="IPR011706">
    <property type="entry name" value="Cu-oxidase_C"/>
</dbReference>
<dbReference type="PROSITE" id="PS00080">
    <property type="entry name" value="MULTICOPPER_OXIDASE2"/>
    <property type="match status" value="1"/>
</dbReference>
<dbReference type="InterPro" id="IPR011707">
    <property type="entry name" value="Cu-oxidase-like_N"/>
</dbReference>
<dbReference type="SUPFAM" id="SSF49503">
    <property type="entry name" value="Cupredoxins"/>
    <property type="match status" value="3"/>
</dbReference>
<evidence type="ECO:0000256" key="10">
    <source>
        <dbReference type="ARBA" id="ARBA00023008"/>
    </source>
</evidence>
<feature type="domain" description="Plastocyanin-like" evidence="14">
    <location>
        <begin position="183"/>
        <end position="332"/>
    </location>
</feature>
<evidence type="ECO:0000259" key="15">
    <source>
        <dbReference type="Pfam" id="PF07731"/>
    </source>
</evidence>
<keyword evidence="12 13" id="KW-0439">Lignin degradation</keyword>
<dbReference type="Pfam" id="PF07732">
    <property type="entry name" value="Cu-oxidase_3"/>
    <property type="match status" value="1"/>
</dbReference>
<comment type="similarity">
    <text evidence="3 13">Belongs to the multicopper oxidase family.</text>
</comment>
<evidence type="ECO:0000256" key="4">
    <source>
        <dbReference type="ARBA" id="ARBA00012297"/>
    </source>
</evidence>
<evidence type="ECO:0000313" key="17">
    <source>
        <dbReference type="EMBL" id="KAG6438199.1"/>
    </source>
</evidence>
<dbReference type="Gene3D" id="2.60.40.420">
    <property type="entry name" value="Cupredoxins - blue copper proteins"/>
    <property type="match status" value="3"/>
</dbReference>
<evidence type="ECO:0000259" key="16">
    <source>
        <dbReference type="Pfam" id="PF07732"/>
    </source>
</evidence>
<gene>
    <name evidence="17" type="ORF">SASPL_103136</name>
</gene>
<comment type="catalytic activity">
    <reaction evidence="1 13">
        <text>4 hydroquinone + O2 = 4 benzosemiquinone + 2 H2O</text>
        <dbReference type="Rhea" id="RHEA:11276"/>
        <dbReference type="ChEBI" id="CHEBI:15377"/>
        <dbReference type="ChEBI" id="CHEBI:15379"/>
        <dbReference type="ChEBI" id="CHEBI:17594"/>
        <dbReference type="ChEBI" id="CHEBI:17977"/>
        <dbReference type="EC" id="1.10.3.2"/>
    </reaction>
</comment>
<feature type="domain" description="Plastocyanin-like" evidence="16">
    <location>
        <begin position="58"/>
        <end position="171"/>
    </location>
</feature>
<evidence type="ECO:0000256" key="5">
    <source>
        <dbReference type="ARBA" id="ARBA00022523"/>
    </source>
</evidence>